<keyword evidence="2 4" id="KW-0238">DNA-binding</keyword>
<evidence type="ECO:0000313" key="7">
    <source>
        <dbReference type="Proteomes" id="UP000664795"/>
    </source>
</evidence>
<evidence type="ECO:0000259" key="5">
    <source>
        <dbReference type="PROSITE" id="PS50977"/>
    </source>
</evidence>
<dbReference type="AlphaFoldDB" id="A0A939G909"/>
<keyword evidence="3" id="KW-0804">Transcription</keyword>
<dbReference type="EMBL" id="JAFMYU010000019">
    <property type="protein sequence ID" value="MBO0933448.1"/>
    <property type="molecule type" value="Genomic_DNA"/>
</dbReference>
<comment type="caution">
    <text evidence="6">The sequence shown here is derived from an EMBL/GenBank/DDBJ whole genome shotgun (WGS) entry which is preliminary data.</text>
</comment>
<accession>A0A939G909</accession>
<sequence length="223" mass="24738">MEKTKRNRAKTTQRILDAFEEVLAERGLQHVGVNRVAERAGVSKVLIYRYFGGLEGLVDHYTKRGTLFPTFTPAVLAQLRPVNDTDLGRVWYRQLTQIFRQFRTSQAARELLKANIISNDSLAEAASKAIDEETQRLIGQLSYVGGADVQAVSAVTIAAMSYMTLLADNNRPMAGIDLRSDEGWNRIEQALKLIYIALGNTVVQSATVSVERAVPVAAEGQWK</sequence>
<dbReference type="PANTHER" id="PTHR30055">
    <property type="entry name" value="HTH-TYPE TRANSCRIPTIONAL REGULATOR RUTR"/>
    <property type="match status" value="1"/>
</dbReference>
<organism evidence="6 7">
    <name type="scientific">Fibrella aquatilis</name>
    <dbReference type="NCBI Taxonomy" id="2817059"/>
    <lineage>
        <taxon>Bacteria</taxon>
        <taxon>Pseudomonadati</taxon>
        <taxon>Bacteroidota</taxon>
        <taxon>Cytophagia</taxon>
        <taxon>Cytophagales</taxon>
        <taxon>Spirosomataceae</taxon>
        <taxon>Fibrella</taxon>
    </lineage>
</organism>
<dbReference type="PRINTS" id="PR00455">
    <property type="entry name" value="HTHTETR"/>
</dbReference>
<proteinExistence type="predicted"/>
<dbReference type="PROSITE" id="PS50977">
    <property type="entry name" value="HTH_TETR_2"/>
    <property type="match status" value="1"/>
</dbReference>
<name>A0A939G909_9BACT</name>
<dbReference type="Gene3D" id="1.10.357.10">
    <property type="entry name" value="Tetracycline Repressor, domain 2"/>
    <property type="match status" value="1"/>
</dbReference>
<dbReference type="InterPro" id="IPR001647">
    <property type="entry name" value="HTH_TetR"/>
</dbReference>
<evidence type="ECO:0000256" key="1">
    <source>
        <dbReference type="ARBA" id="ARBA00023015"/>
    </source>
</evidence>
<dbReference type="InterPro" id="IPR009057">
    <property type="entry name" value="Homeodomain-like_sf"/>
</dbReference>
<reference evidence="6 7" key="1">
    <citation type="submission" date="2021-03" db="EMBL/GenBank/DDBJ databases">
        <title>Fibrella sp. HMF5036 genome sequencing and assembly.</title>
        <authorList>
            <person name="Kang H."/>
            <person name="Kim H."/>
            <person name="Bae S."/>
            <person name="Joh K."/>
        </authorList>
    </citation>
    <scope>NUCLEOTIDE SEQUENCE [LARGE SCALE GENOMIC DNA]</scope>
    <source>
        <strain evidence="6 7">HMF5036</strain>
    </source>
</reference>
<dbReference type="RefSeq" id="WP_207337411.1">
    <property type="nucleotide sequence ID" value="NZ_JAFMYU010000019.1"/>
</dbReference>
<keyword evidence="7" id="KW-1185">Reference proteome</keyword>
<gene>
    <name evidence="6" type="ORF">J2I48_20725</name>
</gene>
<dbReference type="Proteomes" id="UP000664795">
    <property type="component" value="Unassembled WGS sequence"/>
</dbReference>
<dbReference type="GO" id="GO:0000976">
    <property type="term" value="F:transcription cis-regulatory region binding"/>
    <property type="evidence" value="ECO:0007669"/>
    <property type="project" value="TreeGrafter"/>
</dbReference>
<dbReference type="SUPFAM" id="SSF46689">
    <property type="entry name" value="Homeodomain-like"/>
    <property type="match status" value="1"/>
</dbReference>
<dbReference type="PANTHER" id="PTHR30055:SF234">
    <property type="entry name" value="HTH-TYPE TRANSCRIPTIONAL REGULATOR BETI"/>
    <property type="match status" value="1"/>
</dbReference>
<feature type="DNA-binding region" description="H-T-H motif" evidence="4">
    <location>
        <begin position="32"/>
        <end position="51"/>
    </location>
</feature>
<evidence type="ECO:0000256" key="2">
    <source>
        <dbReference type="ARBA" id="ARBA00023125"/>
    </source>
</evidence>
<dbReference type="Pfam" id="PF00440">
    <property type="entry name" value="TetR_N"/>
    <property type="match status" value="1"/>
</dbReference>
<evidence type="ECO:0000313" key="6">
    <source>
        <dbReference type="EMBL" id="MBO0933448.1"/>
    </source>
</evidence>
<evidence type="ECO:0000256" key="3">
    <source>
        <dbReference type="ARBA" id="ARBA00023163"/>
    </source>
</evidence>
<dbReference type="InterPro" id="IPR050109">
    <property type="entry name" value="HTH-type_TetR-like_transc_reg"/>
</dbReference>
<evidence type="ECO:0000256" key="4">
    <source>
        <dbReference type="PROSITE-ProRule" id="PRU00335"/>
    </source>
</evidence>
<protein>
    <submittedName>
        <fullName evidence="6">TetR/AcrR family transcriptional regulator</fullName>
    </submittedName>
</protein>
<feature type="domain" description="HTH tetR-type" evidence="5">
    <location>
        <begin position="9"/>
        <end position="69"/>
    </location>
</feature>
<keyword evidence="1" id="KW-0805">Transcription regulation</keyword>
<dbReference type="GO" id="GO:0003700">
    <property type="term" value="F:DNA-binding transcription factor activity"/>
    <property type="evidence" value="ECO:0007669"/>
    <property type="project" value="TreeGrafter"/>
</dbReference>